<dbReference type="EMBL" id="JAVRRF010000033">
    <property type="protein sequence ID" value="KAK5051718.1"/>
    <property type="molecule type" value="Genomic_DNA"/>
</dbReference>
<evidence type="ECO:0000313" key="4">
    <source>
        <dbReference type="Proteomes" id="UP001345691"/>
    </source>
</evidence>
<keyword evidence="1" id="KW-0732">Signal</keyword>
<gene>
    <name evidence="3" type="ORF">LTR69_010218</name>
</gene>
<evidence type="ECO:0000313" key="3">
    <source>
        <dbReference type="EMBL" id="KAK5051718.1"/>
    </source>
</evidence>
<reference evidence="3 4" key="1">
    <citation type="submission" date="2023-08" db="EMBL/GenBank/DDBJ databases">
        <title>Black Yeasts Isolated from many extreme environments.</title>
        <authorList>
            <person name="Coleine C."/>
            <person name="Stajich J.E."/>
            <person name="Selbmann L."/>
        </authorList>
    </citation>
    <scope>NUCLEOTIDE SEQUENCE [LARGE SCALE GENOMIC DNA]</scope>
    <source>
        <strain evidence="3 4">CCFEE 6328</strain>
    </source>
</reference>
<evidence type="ECO:0000259" key="2">
    <source>
        <dbReference type="Pfam" id="PF24320"/>
    </source>
</evidence>
<dbReference type="InterPro" id="IPR055915">
    <property type="entry name" value="DUF7492"/>
</dbReference>
<dbReference type="Pfam" id="PF24320">
    <property type="entry name" value="DUF7492"/>
    <property type="match status" value="1"/>
</dbReference>
<protein>
    <recommendedName>
        <fullName evidence="2">DUF7492 domain-containing protein</fullName>
    </recommendedName>
</protein>
<keyword evidence="4" id="KW-1185">Reference proteome</keyword>
<feature type="chain" id="PRO_5045593626" description="DUF7492 domain-containing protein" evidence="1">
    <location>
        <begin position="25"/>
        <end position="481"/>
    </location>
</feature>
<sequence>MSLSKLSVRGTLLGLLAAIPFTSAHTWIEQMMVIAPNGTLVGTPGFARGNVLRSSPGFGDPSMVNLLPPDGRTINEILSTDLMCKSTQIDQNQTDGSPRLQAAAGSAVSLRYQENGHVTLPQNQPGKPGNRGTVYVYGTTQPSPDDAFLAIHRVWNADGTGGDGRGVLLSTQNFDDGQCYQVNGGTISQQRQKEFPHPTDSLMGADLWCQQDIQIPSTAPSGQPYTLYWVWDWPTLPGTSGFPDGKQEIYTTCMDVDIVDDGSSEAFSKADVSFDQGQALDNAAVSAELTDIANPTAVSGTVIPFSASATGPVSGGASLASAAASATETDTGIPAFLSVHTGSVTGAGVETQTFSVMPISVTYTTTQEVSTPTVTAAATTAAATTGFSGHGSHNGNGNGSGNGTGNAEDAAVATFTDYDSITQTVFETVYQTKYTKRAEAPAPTVAPFRGYQVSAQAPAVGASTAHPAFRLRARNPFAWFL</sequence>
<proteinExistence type="predicted"/>
<comment type="caution">
    <text evidence="3">The sequence shown here is derived from an EMBL/GenBank/DDBJ whole genome shotgun (WGS) entry which is preliminary data.</text>
</comment>
<dbReference type="Proteomes" id="UP001345691">
    <property type="component" value="Unassembled WGS sequence"/>
</dbReference>
<evidence type="ECO:0000256" key="1">
    <source>
        <dbReference type="SAM" id="SignalP"/>
    </source>
</evidence>
<feature type="signal peptide" evidence="1">
    <location>
        <begin position="1"/>
        <end position="24"/>
    </location>
</feature>
<accession>A0ABR0IYK8</accession>
<feature type="domain" description="DUF7492" evidence="2">
    <location>
        <begin position="23"/>
        <end position="285"/>
    </location>
</feature>
<name>A0ABR0IYK8_9EURO</name>
<organism evidence="3 4">
    <name type="scientific">Exophiala sideris</name>
    <dbReference type="NCBI Taxonomy" id="1016849"/>
    <lineage>
        <taxon>Eukaryota</taxon>
        <taxon>Fungi</taxon>
        <taxon>Dikarya</taxon>
        <taxon>Ascomycota</taxon>
        <taxon>Pezizomycotina</taxon>
        <taxon>Eurotiomycetes</taxon>
        <taxon>Chaetothyriomycetidae</taxon>
        <taxon>Chaetothyriales</taxon>
        <taxon>Herpotrichiellaceae</taxon>
        <taxon>Exophiala</taxon>
    </lineage>
</organism>